<keyword evidence="5 11" id="KW-0812">Transmembrane</keyword>
<keyword evidence="6" id="KW-0408">Iron</keyword>
<evidence type="ECO:0000256" key="2">
    <source>
        <dbReference type="ARBA" id="ARBA00022448"/>
    </source>
</evidence>
<keyword evidence="16" id="KW-0675">Receptor</keyword>
<dbReference type="PANTHER" id="PTHR32552">
    <property type="entry name" value="FERRICHROME IRON RECEPTOR-RELATED"/>
    <property type="match status" value="1"/>
</dbReference>
<name>A0A069E778_9PROT</name>
<dbReference type="PANTHER" id="PTHR32552:SF81">
    <property type="entry name" value="TONB-DEPENDENT OUTER MEMBRANE RECEPTOR"/>
    <property type="match status" value="1"/>
</dbReference>
<dbReference type="Gene3D" id="2.40.170.20">
    <property type="entry name" value="TonB-dependent receptor, beta-barrel domain"/>
    <property type="match status" value="2"/>
</dbReference>
<dbReference type="InterPro" id="IPR012910">
    <property type="entry name" value="Plug_dom"/>
</dbReference>
<feature type="domain" description="TonB-dependent receptor plug" evidence="15">
    <location>
        <begin position="60"/>
        <end position="168"/>
    </location>
</feature>
<sequence length="845" mass="90667">MSTSNAYSRAGFKAFLSLGVGLTALAASQVPAHAQETGDEESSRTLQTVTITATKREQTLQDVPVAVSVVDSSVIDQAEIIDLNDLQSIVPSLRIGQYQTSANTNFIIRGFGNGDNNAGIEPSVGVFIDGVYRSRSAAQISDLPNIQRVEVLRGPQSTLFGKNASAGVISIVTEKPQYEWGGSAEATVGNFNMLRVAGDVTGPISDNVAFSLGANYNTRDGYADDLNTGADINDRNRWGVRGQLLIEPTEDLSFRIIGDFDKIDETCCVVANVVNGMTGPAIFALGGQLDPENPYSYNVYSNLDSTNDVENSGLSVQADYAFGFADLTSITAYRSSKLKTDQDSDFTSADLLSRNSNDTDIDTFTQEIRLTSNGDGAVDWMVGGFYFDESVDIENQILYGQDIRGYIDFLSQGLLTGLEPLVFSVPQGFFFQPGEGMTEAYGQDNTAFSLFGTVDYHMTDRLTATVGLNYTQDNKDAYGRVVSTDTFSAIDLDPLSPFISQVATGALLLQAGVDPTSPAQIGAFAAAYPDVFATIQATAAGSTSQLQLLQFFPQFVDFPNAVEGGSTNDDDTTYTLRLAYDATDNMNVYASYATGFKASSWNLSRDSRPTPTGYSNLVAAGLNPPNLTTGTRFAGPEESEVFEVGLKGAWDTIAVNVAVFDQKIKGFQSNIFTGTGFALANAGEQSTQGLELDATWNATENLTLGFAGTFLDPVYDSFKNSSAGDISGAKPAGISQVSTSASALYTFNVKGLDAFVRGDWQYEGPSTYRDDPAEQAIIAEKREYNLFNASLGFTSESGLNVTFWGRNIFDEQYIMAAFPSVAQLGSFSGYPSQPATYGVTVRKSF</sequence>
<evidence type="ECO:0000313" key="17">
    <source>
        <dbReference type="Proteomes" id="UP000027446"/>
    </source>
</evidence>
<dbReference type="InterPro" id="IPR000531">
    <property type="entry name" value="Beta-barrel_TonB"/>
</dbReference>
<feature type="domain" description="TonB-dependent receptor-like beta-barrel" evidence="14">
    <location>
        <begin position="289"/>
        <end position="808"/>
    </location>
</feature>
<dbReference type="Pfam" id="PF07715">
    <property type="entry name" value="Plug"/>
    <property type="match status" value="1"/>
</dbReference>
<evidence type="ECO:0000256" key="9">
    <source>
        <dbReference type="ARBA" id="ARBA00023136"/>
    </source>
</evidence>
<dbReference type="Proteomes" id="UP000027446">
    <property type="component" value="Unassembled WGS sequence"/>
</dbReference>
<evidence type="ECO:0000256" key="11">
    <source>
        <dbReference type="PROSITE-ProRule" id="PRU01360"/>
    </source>
</evidence>
<evidence type="ECO:0000256" key="13">
    <source>
        <dbReference type="SAM" id="SignalP"/>
    </source>
</evidence>
<evidence type="ECO:0000259" key="15">
    <source>
        <dbReference type="Pfam" id="PF07715"/>
    </source>
</evidence>
<dbReference type="GO" id="GO:0009279">
    <property type="term" value="C:cell outer membrane"/>
    <property type="evidence" value="ECO:0007669"/>
    <property type="project" value="UniProtKB-SubCell"/>
</dbReference>
<evidence type="ECO:0000256" key="3">
    <source>
        <dbReference type="ARBA" id="ARBA00022452"/>
    </source>
</evidence>
<reference evidence="16 17" key="1">
    <citation type="journal article" date="2014" name="Antonie Van Leeuwenhoek">
        <title>Hyphomonas beringensis sp. nov. and Hyphomonas chukchiensis sp. nov., isolated from surface seawater of the Bering Sea and Chukchi Sea.</title>
        <authorList>
            <person name="Li C."/>
            <person name="Lai Q."/>
            <person name="Li G."/>
            <person name="Dong C."/>
            <person name="Wang J."/>
            <person name="Liao Y."/>
            <person name="Shao Z."/>
        </authorList>
    </citation>
    <scope>NUCLEOTIDE SEQUENCE [LARGE SCALE GENOMIC DNA]</scope>
    <source>
        <strain evidence="16 17">MHS-3</strain>
    </source>
</reference>
<evidence type="ECO:0000256" key="7">
    <source>
        <dbReference type="ARBA" id="ARBA00023065"/>
    </source>
</evidence>
<evidence type="ECO:0000256" key="12">
    <source>
        <dbReference type="RuleBase" id="RU003357"/>
    </source>
</evidence>
<dbReference type="SUPFAM" id="SSF56935">
    <property type="entry name" value="Porins"/>
    <property type="match status" value="1"/>
</dbReference>
<comment type="caution">
    <text evidence="16">The sequence shown here is derived from an EMBL/GenBank/DDBJ whole genome shotgun (WGS) entry which is preliminary data.</text>
</comment>
<keyword evidence="9 11" id="KW-0472">Membrane</keyword>
<evidence type="ECO:0000256" key="8">
    <source>
        <dbReference type="ARBA" id="ARBA00023077"/>
    </source>
</evidence>
<dbReference type="PATRIC" id="fig|1280949.3.peg.2005"/>
<keyword evidence="4" id="KW-0410">Iron transport</keyword>
<evidence type="ECO:0000256" key="4">
    <source>
        <dbReference type="ARBA" id="ARBA00022496"/>
    </source>
</evidence>
<keyword evidence="8 12" id="KW-0798">TonB box</keyword>
<keyword evidence="3 11" id="KW-1134">Transmembrane beta strand</keyword>
<keyword evidence="2 11" id="KW-0813">Transport</keyword>
<comment type="similarity">
    <text evidence="11 12">Belongs to the TonB-dependent receptor family.</text>
</comment>
<keyword evidence="10 11" id="KW-0998">Cell outer membrane</keyword>
<accession>A0A069E778</accession>
<dbReference type="eggNOG" id="COG1629">
    <property type="taxonomic scope" value="Bacteria"/>
</dbReference>
<organism evidence="16 17">
    <name type="scientific">Hyphomonas adhaerens MHS-3</name>
    <dbReference type="NCBI Taxonomy" id="1280949"/>
    <lineage>
        <taxon>Bacteria</taxon>
        <taxon>Pseudomonadati</taxon>
        <taxon>Pseudomonadota</taxon>
        <taxon>Alphaproteobacteria</taxon>
        <taxon>Hyphomonadales</taxon>
        <taxon>Hyphomonadaceae</taxon>
        <taxon>Hyphomonas</taxon>
    </lineage>
</organism>
<proteinExistence type="inferred from homology"/>
<dbReference type="InterPro" id="IPR036942">
    <property type="entry name" value="Beta-barrel_TonB_sf"/>
</dbReference>
<dbReference type="STRING" id="1280949.HAD_09810"/>
<dbReference type="GO" id="GO:0006826">
    <property type="term" value="P:iron ion transport"/>
    <property type="evidence" value="ECO:0007669"/>
    <property type="project" value="UniProtKB-KW"/>
</dbReference>
<dbReference type="Pfam" id="PF00593">
    <property type="entry name" value="TonB_dep_Rec_b-barrel"/>
    <property type="match status" value="1"/>
</dbReference>
<dbReference type="PROSITE" id="PS52016">
    <property type="entry name" value="TONB_DEPENDENT_REC_3"/>
    <property type="match status" value="1"/>
</dbReference>
<keyword evidence="17" id="KW-1185">Reference proteome</keyword>
<protein>
    <submittedName>
        <fullName evidence="16">Outer membrane receptor (OMR) family protein</fullName>
    </submittedName>
</protein>
<comment type="subcellular location">
    <subcellularLocation>
        <location evidence="1 11">Cell outer membrane</location>
        <topology evidence="1 11">Multi-pass membrane protein</topology>
    </subcellularLocation>
</comment>
<evidence type="ECO:0000313" key="16">
    <source>
        <dbReference type="EMBL" id="KCZ85973.1"/>
    </source>
</evidence>
<evidence type="ECO:0000259" key="14">
    <source>
        <dbReference type="Pfam" id="PF00593"/>
    </source>
</evidence>
<dbReference type="eggNOG" id="COG4773">
    <property type="taxonomic scope" value="Bacteria"/>
</dbReference>
<keyword evidence="13" id="KW-0732">Signal</keyword>
<evidence type="ECO:0000256" key="6">
    <source>
        <dbReference type="ARBA" id="ARBA00023004"/>
    </source>
</evidence>
<evidence type="ECO:0000256" key="1">
    <source>
        <dbReference type="ARBA" id="ARBA00004571"/>
    </source>
</evidence>
<evidence type="ECO:0000256" key="10">
    <source>
        <dbReference type="ARBA" id="ARBA00023237"/>
    </source>
</evidence>
<gene>
    <name evidence="16" type="ORF">HAD_09810</name>
</gene>
<feature type="signal peptide" evidence="13">
    <location>
        <begin position="1"/>
        <end position="34"/>
    </location>
</feature>
<feature type="chain" id="PRO_5001660796" evidence="13">
    <location>
        <begin position="35"/>
        <end position="845"/>
    </location>
</feature>
<keyword evidence="7" id="KW-0406">Ion transport</keyword>
<dbReference type="AlphaFoldDB" id="A0A069E778"/>
<evidence type="ECO:0000256" key="5">
    <source>
        <dbReference type="ARBA" id="ARBA00022692"/>
    </source>
</evidence>
<dbReference type="EMBL" id="ARYH01000001">
    <property type="protein sequence ID" value="KCZ85973.1"/>
    <property type="molecule type" value="Genomic_DNA"/>
</dbReference>
<dbReference type="InterPro" id="IPR039426">
    <property type="entry name" value="TonB-dep_rcpt-like"/>
</dbReference>
<dbReference type="RefSeq" id="WP_051596092.1">
    <property type="nucleotide sequence ID" value="NZ_ARYH01000001.1"/>
</dbReference>